<dbReference type="Gene3D" id="2.40.100.10">
    <property type="entry name" value="Cyclophilin-like"/>
    <property type="match status" value="1"/>
</dbReference>
<evidence type="ECO:0000313" key="3">
    <source>
        <dbReference type="EMBL" id="KAF6208923.1"/>
    </source>
</evidence>
<dbReference type="PANTHER" id="PTHR11071">
    <property type="entry name" value="PEPTIDYL-PROLYL CIS-TRANS ISOMERASE"/>
    <property type="match status" value="1"/>
</dbReference>
<dbReference type="Proteomes" id="UP000466442">
    <property type="component" value="Unassembled WGS sequence"/>
</dbReference>
<dbReference type="AlphaFoldDB" id="A0A8S9XIU9"/>
<dbReference type="EMBL" id="WIXP02000006">
    <property type="protein sequence ID" value="KAF6208923.1"/>
    <property type="molecule type" value="Genomic_DNA"/>
</dbReference>
<feature type="compositionally biased region" description="Low complexity" evidence="1">
    <location>
        <begin position="360"/>
        <end position="377"/>
    </location>
</feature>
<dbReference type="GO" id="GO:0005737">
    <property type="term" value="C:cytoplasm"/>
    <property type="evidence" value="ECO:0007669"/>
    <property type="project" value="TreeGrafter"/>
</dbReference>
<dbReference type="OrthoDB" id="408413at2759"/>
<keyword evidence="4" id="KW-1185">Reference proteome</keyword>
<feature type="region of interest" description="Disordered" evidence="1">
    <location>
        <begin position="360"/>
        <end position="399"/>
    </location>
</feature>
<dbReference type="Pfam" id="PF00160">
    <property type="entry name" value="Pro_isomerase"/>
    <property type="match status" value="1"/>
</dbReference>
<reference evidence="3" key="1">
    <citation type="journal article" date="2021" name="Mol. Ecol. Resour.">
        <title>Apolygus lucorum genome provides insights into omnivorousness and mesophyll feeding.</title>
        <authorList>
            <person name="Liu Y."/>
            <person name="Liu H."/>
            <person name="Wang H."/>
            <person name="Huang T."/>
            <person name="Liu B."/>
            <person name="Yang B."/>
            <person name="Yin L."/>
            <person name="Li B."/>
            <person name="Zhang Y."/>
            <person name="Zhang S."/>
            <person name="Jiang F."/>
            <person name="Zhang X."/>
            <person name="Ren Y."/>
            <person name="Wang B."/>
            <person name="Wang S."/>
            <person name="Lu Y."/>
            <person name="Wu K."/>
            <person name="Fan W."/>
            <person name="Wang G."/>
        </authorList>
    </citation>
    <scope>NUCLEOTIDE SEQUENCE</scope>
    <source>
        <strain evidence="3">12Hb</strain>
    </source>
</reference>
<organism evidence="3 4">
    <name type="scientific">Apolygus lucorum</name>
    <name type="common">Small green plant bug</name>
    <name type="synonym">Lygocoris lucorum</name>
    <dbReference type="NCBI Taxonomy" id="248454"/>
    <lineage>
        <taxon>Eukaryota</taxon>
        <taxon>Metazoa</taxon>
        <taxon>Ecdysozoa</taxon>
        <taxon>Arthropoda</taxon>
        <taxon>Hexapoda</taxon>
        <taxon>Insecta</taxon>
        <taxon>Pterygota</taxon>
        <taxon>Neoptera</taxon>
        <taxon>Paraneoptera</taxon>
        <taxon>Hemiptera</taxon>
        <taxon>Heteroptera</taxon>
        <taxon>Panheteroptera</taxon>
        <taxon>Cimicomorpha</taxon>
        <taxon>Miridae</taxon>
        <taxon>Mirini</taxon>
        <taxon>Apolygus</taxon>
    </lineage>
</organism>
<dbReference type="GO" id="GO:0003755">
    <property type="term" value="F:peptidyl-prolyl cis-trans isomerase activity"/>
    <property type="evidence" value="ECO:0007669"/>
    <property type="project" value="InterPro"/>
</dbReference>
<dbReference type="InterPro" id="IPR002130">
    <property type="entry name" value="Cyclophilin-type_PPIase_dom"/>
</dbReference>
<evidence type="ECO:0000259" key="2">
    <source>
        <dbReference type="PROSITE" id="PS50072"/>
    </source>
</evidence>
<feature type="domain" description="PPIase cyclophilin-type" evidence="2">
    <location>
        <begin position="141"/>
        <end position="299"/>
    </location>
</feature>
<protein>
    <recommendedName>
        <fullName evidence="2">PPIase cyclophilin-type domain-containing protein</fullName>
    </recommendedName>
</protein>
<name>A0A8S9XIU9_APOLU</name>
<dbReference type="PANTHER" id="PTHR11071:SF561">
    <property type="entry name" value="PEPTIDYL-PROLYL CIS-TRANS ISOMERASE D-RELATED"/>
    <property type="match status" value="1"/>
</dbReference>
<evidence type="ECO:0000313" key="4">
    <source>
        <dbReference type="Proteomes" id="UP000466442"/>
    </source>
</evidence>
<dbReference type="PROSITE" id="PS50072">
    <property type="entry name" value="CSA_PPIASE_2"/>
    <property type="match status" value="1"/>
</dbReference>
<comment type="caution">
    <text evidence="3">The sequence shown here is derived from an EMBL/GenBank/DDBJ whole genome shotgun (WGS) entry which is preliminary data.</text>
</comment>
<gene>
    <name evidence="3" type="ORF">GE061_014665</name>
</gene>
<proteinExistence type="predicted"/>
<evidence type="ECO:0000256" key="1">
    <source>
        <dbReference type="SAM" id="MobiDB-lite"/>
    </source>
</evidence>
<dbReference type="InterPro" id="IPR029000">
    <property type="entry name" value="Cyclophilin-like_dom_sf"/>
</dbReference>
<dbReference type="SUPFAM" id="SSF50891">
    <property type="entry name" value="Cyclophilin-like"/>
    <property type="match status" value="1"/>
</dbReference>
<sequence length="399" mass="46190">MSVLDFEVVDKKEKAPLVECPPGKIIVLALARDYRGVRAKMLAETLFKSFPDEYYKPLIKFFHDVGWRETLIRLRKASKRWDYVAPVIVFVNKKLIGDDDDFNLYIREKHFLLVDPKKINAFKNMSLLDKLQMDPLKTYVYFDISIDFRPVGRMIFQIESDTMPQSTKRFLELCCSQKIPLPEGYYKRSRFAGSIVRRIVKQGWVRITTLDDARIYAEGKYETATVNCNRRGALVMNLGPRGWLSSHIVILLDQHPWMDKMYRSIGYLIDGEYVLHMLENVDTKYEHPNLDVIVTDNGILHSPNLMTTESFLSPELMEAKVKLKTFRAEYRKILTAYVQTSPCLEPVIFATESYRTDKAATTSSAKASSTASSTQVATKEKNDYKSSPKYRTARNRRHT</sequence>
<accession>A0A8S9XIU9</accession>